<evidence type="ECO:0000256" key="2">
    <source>
        <dbReference type="ARBA" id="ARBA00022516"/>
    </source>
</evidence>
<keyword evidence="4 10" id="KW-1133">Transmembrane helix</keyword>
<reference evidence="11" key="2">
    <citation type="journal article" date="2022" name="Hortic Res">
        <title>The genome of Dioscorea zingiberensis sheds light on the biosynthesis, origin and evolution of the medicinally important diosgenin saponins.</title>
        <authorList>
            <person name="Li Y."/>
            <person name="Tan C."/>
            <person name="Li Z."/>
            <person name="Guo J."/>
            <person name="Li S."/>
            <person name="Chen X."/>
            <person name="Wang C."/>
            <person name="Dai X."/>
            <person name="Yang H."/>
            <person name="Song W."/>
            <person name="Hou L."/>
            <person name="Xu J."/>
            <person name="Tong Z."/>
            <person name="Xu A."/>
            <person name="Yuan X."/>
            <person name="Wang W."/>
            <person name="Yang Q."/>
            <person name="Chen L."/>
            <person name="Sun Z."/>
            <person name="Wang K."/>
            <person name="Pan B."/>
            <person name="Chen J."/>
            <person name="Bao Y."/>
            <person name="Liu F."/>
            <person name="Qi X."/>
            <person name="Gang D.R."/>
            <person name="Wen J."/>
            <person name="Li J."/>
        </authorList>
    </citation>
    <scope>NUCLEOTIDE SEQUENCE</scope>
    <source>
        <strain evidence="11">Dzin_1.0</strain>
    </source>
</reference>
<evidence type="ECO:0000313" key="11">
    <source>
        <dbReference type="EMBL" id="KAJ0962425.1"/>
    </source>
</evidence>
<dbReference type="Gene3D" id="1.20.120.1630">
    <property type="match status" value="1"/>
</dbReference>
<keyword evidence="7" id="KW-0594">Phospholipid biosynthesis</keyword>
<keyword evidence="3 10" id="KW-0812">Transmembrane</keyword>
<gene>
    <name evidence="11" type="ORF">J5N97_030253</name>
</gene>
<dbReference type="GO" id="GO:0016740">
    <property type="term" value="F:transferase activity"/>
    <property type="evidence" value="ECO:0007669"/>
    <property type="project" value="UniProtKB-ARBA"/>
</dbReference>
<keyword evidence="6 10" id="KW-0472">Membrane</keyword>
<evidence type="ECO:0000256" key="3">
    <source>
        <dbReference type="ARBA" id="ARBA00022692"/>
    </source>
</evidence>
<dbReference type="Pfam" id="PF04191">
    <property type="entry name" value="PEMT"/>
    <property type="match status" value="1"/>
</dbReference>
<accession>A0A9D5BXG1</accession>
<evidence type="ECO:0000256" key="4">
    <source>
        <dbReference type="ARBA" id="ARBA00022989"/>
    </source>
</evidence>
<feature type="transmembrane region" description="Helical" evidence="10">
    <location>
        <begin position="150"/>
        <end position="169"/>
    </location>
</feature>
<dbReference type="OrthoDB" id="422086at2759"/>
<evidence type="ECO:0000256" key="5">
    <source>
        <dbReference type="ARBA" id="ARBA00023098"/>
    </source>
</evidence>
<keyword evidence="2" id="KW-0444">Lipid biosynthesis</keyword>
<sequence>MGTITHCLHCPPLTAQPKKRNLFSLPIKPLPLLRASTHHPFPLTTHDSLRHYRKHLARSTAHSSFFPQTLPSIDDLSNISPLTVCKWSAIVSLALFAARKTVSTLLNPFFWTYFSWSWIFWPWLLAISLAIYGLYCFYKHSTGQSSLFEQLAIVTSTITWLTLVPPAHFNGFLQGWPIAIFFIYHYFFFFESTVRRRLYGDLYPRAHDPKWDVTLPLPFRIAFAVLVFVGHWLAAREGPELHLISGGWANFATWVFIAAVMFMRYHSILYLSKYSEKVAVPTAVVQFGPYRWVRHPIYASTMLLFTLHCITLRAPLSLLLIVAACLVYYGRKAELEEALMVDQFGDKYKEYMDKVRLNESNKHYMILLTVHHCSSEFVSGQNRKREKGGTVNFAQGGKEGHRGQAGRRGTQSNRDLTGKWWSGARSRFQRLAGVEGLQICSDRPPVVSMGKEGEVERSSGRLLVLAGVLSMGGGRLRGGGQARGDGGEAALMFTQVKR</sequence>
<dbReference type="InterPro" id="IPR007318">
    <property type="entry name" value="Phopholipid_MeTrfase"/>
</dbReference>
<dbReference type="PANTHER" id="PTHR12714">
    <property type="entry name" value="PROTEIN-S ISOPRENYLCYSTEINE O-METHYLTRANSFERASE"/>
    <property type="match status" value="1"/>
</dbReference>
<keyword evidence="8" id="KW-1208">Phospholipid metabolism</keyword>
<proteinExistence type="predicted"/>
<feature type="transmembrane region" description="Helical" evidence="10">
    <location>
        <begin position="305"/>
        <end position="330"/>
    </location>
</feature>
<feature type="transmembrane region" description="Helical" evidence="10">
    <location>
        <begin position="118"/>
        <end position="138"/>
    </location>
</feature>
<dbReference type="GO" id="GO:0008654">
    <property type="term" value="P:phospholipid biosynthetic process"/>
    <property type="evidence" value="ECO:0007669"/>
    <property type="project" value="UniProtKB-KW"/>
</dbReference>
<evidence type="ECO:0000256" key="1">
    <source>
        <dbReference type="ARBA" id="ARBA00004127"/>
    </source>
</evidence>
<evidence type="ECO:0000256" key="10">
    <source>
        <dbReference type="SAM" id="Phobius"/>
    </source>
</evidence>
<evidence type="ECO:0000256" key="6">
    <source>
        <dbReference type="ARBA" id="ARBA00023136"/>
    </source>
</evidence>
<protein>
    <recommendedName>
        <fullName evidence="13">Protein-S-isoprenylcysteine O-methyltransferase</fullName>
    </recommendedName>
</protein>
<reference evidence="11" key="1">
    <citation type="submission" date="2021-03" db="EMBL/GenBank/DDBJ databases">
        <authorList>
            <person name="Li Z."/>
            <person name="Yang C."/>
        </authorList>
    </citation>
    <scope>NUCLEOTIDE SEQUENCE</scope>
    <source>
        <strain evidence="11">Dzin_1.0</strain>
        <tissue evidence="11">Leaf</tissue>
    </source>
</reference>
<comment type="subcellular location">
    <subcellularLocation>
        <location evidence="1">Endomembrane system</location>
        <topology evidence="1">Multi-pass membrane protein</topology>
    </subcellularLocation>
</comment>
<dbReference type="PANTHER" id="PTHR12714:SF11">
    <property type="entry name" value="PROTEIN C-TERMINAL S-ISOPRENYLCYSTEINE CARBOXYL O-METHYLTRANSFERASE"/>
    <property type="match status" value="1"/>
</dbReference>
<dbReference type="Proteomes" id="UP001085076">
    <property type="component" value="Miscellaneous, Linkage group lg10"/>
</dbReference>
<evidence type="ECO:0000313" key="12">
    <source>
        <dbReference type="Proteomes" id="UP001085076"/>
    </source>
</evidence>
<evidence type="ECO:0000256" key="7">
    <source>
        <dbReference type="ARBA" id="ARBA00023209"/>
    </source>
</evidence>
<keyword evidence="5" id="KW-0443">Lipid metabolism</keyword>
<evidence type="ECO:0000256" key="8">
    <source>
        <dbReference type="ARBA" id="ARBA00023264"/>
    </source>
</evidence>
<organism evidence="11 12">
    <name type="scientific">Dioscorea zingiberensis</name>
    <dbReference type="NCBI Taxonomy" id="325984"/>
    <lineage>
        <taxon>Eukaryota</taxon>
        <taxon>Viridiplantae</taxon>
        <taxon>Streptophyta</taxon>
        <taxon>Embryophyta</taxon>
        <taxon>Tracheophyta</taxon>
        <taxon>Spermatophyta</taxon>
        <taxon>Magnoliopsida</taxon>
        <taxon>Liliopsida</taxon>
        <taxon>Dioscoreales</taxon>
        <taxon>Dioscoreaceae</taxon>
        <taxon>Dioscorea</taxon>
    </lineage>
</organism>
<feature type="transmembrane region" description="Helical" evidence="10">
    <location>
        <begin position="215"/>
        <end position="235"/>
    </location>
</feature>
<dbReference type="GO" id="GO:0012505">
    <property type="term" value="C:endomembrane system"/>
    <property type="evidence" value="ECO:0007669"/>
    <property type="project" value="UniProtKB-SubCell"/>
</dbReference>
<feature type="region of interest" description="Disordered" evidence="9">
    <location>
        <begin position="395"/>
        <end position="415"/>
    </location>
</feature>
<feature type="transmembrane region" description="Helical" evidence="10">
    <location>
        <begin position="175"/>
        <end position="194"/>
    </location>
</feature>
<dbReference type="EMBL" id="JAGGNH010000010">
    <property type="protein sequence ID" value="KAJ0962425.1"/>
    <property type="molecule type" value="Genomic_DNA"/>
</dbReference>
<evidence type="ECO:0000256" key="9">
    <source>
        <dbReference type="SAM" id="MobiDB-lite"/>
    </source>
</evidence>
<name>A0A9D5BXG1_9LILI</name>
<feature type="transmembrane region" description="Helical" evidence="10">
    <location>
        <begin position="241"/>
        <end position="262"/>
    </location>
</feature>
<evidence type="ECO:0008006" key="13">
    <source>
        <dbReference type="Google" id="ProtNLM"/>
    </source>
</evidence>
<comment type="caution">
    <text evidence="11">The sequence shown here is derived from an EMBL/GenBank/DDBJ whole genome shotgun (WGS) entry which is preliminary data.</text>
</comment>
<feature type="transmembrane region" description="Helical" evidence="10">
    <location>
        <begin position="79"/>
        <end position="98"/>
    </location>
</feature>
<keyword evidence="12" id="KW-1185">Reference proteome</keyword>
<dbReference type="AlphaFoldDB" id="A0A9D5BXG1"/>